<evidence type="ECO:0000313" key="1">
    <source>
        <dbReference type="EMBL" id="CUV10668.1"/>
    </source>
</evidence>
<dbReference type="AlphaFoldDB" id="A0A160VIC6"/>
<accession>A0A160VIC6</accession>
<dbReference type="SUPFAM" id="SSF51182">
    <property type="entry name" value="RmlC-like cupins"/>
    <property type="match status" value="1"/>
</dbReference>
<gene>
    <name evidence="1" type="ORF">MGWOODY_Mmi388</name>
</gene>
<organism evidence="1">
    <name type="scientific">hydrothermal vent metagenome</name>
    <dbReference type="NCBI Taxonomy" id="652676"/>
    <lineage>
        <taxon>unclassified sequences</taxon>
        <taxon>metagenomes</taxon>
        <taxon>ecological metagenomes</taxon>
    </lineage>
</organism>
<dbReference type="InterPro" id="IPR011051">
    <property type="entry name" value="RmlC_Cupin_sf"/>
</dbReference>
<evidence type="ECO:0008006" key="2">
    <source>
        <dbReference type="Google" id="ProtNLM"/>
    </source>
</evidence>
<dbReference type="CDD" id="cd06990">
    <property type="entry name" value="cupin_DUF861"/>
    <property type="match status" value="1"/>
</dbReference>
<proteinExistence type="predicted"/>
<dbReference type="Gene3D" id="2.60.120.10">
    <property type="entry name" value="Jelly Rolls"/>
    <property type="match status" value="1"/>
</dbReference>
<reference evidence="1" key="1">
    <citation type="submission" date="2015-10" db="EMBL/GenBank/DDBJ databases">
        <authorList>
            <person name="Gilbert D.G."/>
        </authorList>
    </citation>
    <scope>NUCLEOTIDE SEQUENCE</scope>
</reference>
<sequence>MMTIMEEIILKNFDKPDEIRKFNKGQFEIVKVANMTIGRATYAPGWKWSIDVSPLVGTEFCEVEHLGMVIAGSATVAFKDGEIYTLEKGDIFYVSPKPHDSWVVGDQEYISLHFLGAEKYAD</sequence>
<name>A0A160VIC6_9ZZZZ</name>
<dbReference type="EMBL" id="FAXC01000461">
    <property type="protein sequence ID" value="CUV10668.1"/>
    <property type="molecule type" value="Genomic_DNA"/>
</dbReference>
<dbReference type="InterPro" id="IPR014710">
    <property type="entry name" value="RmlC-like_jellyroll"/>
</dbReference>
<protein>
    <recommendedName>
        <fullName evidence="2">Cupin</fullName>
    </recommendedName>
</protein>